<reference evidence="2" key="1">
    <citation type="submission" date="2014-09" db="EMBL/GenBank/DDBJ databases">
        <authorList>
            <person name="Magalhaes I.L.F."/>
            <person name="Oliveira U."/>
            <person name="Santos F.R."/>
            <person name="Vidigal T.H.D.A."/>
            <person name="Brescovit A.D."/>
            <person name="Santos A.J."/>
        </authorList>
    </citation>
    <scope>NUCLEOTIDE SEQUENCE</scope>
    <source>
        <tissue evidence="2">Shoot tissue taken approximately 20 cm above the soil surface</tissue>
    </source>
</reference>
<feature type="compositionally biased region" description="Polar residues" evidence="1">
    <location>
        <begin position="7"/>
        <end position="16"/>
    </location>
</feature>
<dbReference type="AlphaFoldDB" id="A0A0A9BUC8"/>
<protein>
    <submittedName>
        <fullName evidence="2">Uncharacterized protein</fullName>
    </submittedName>
</protein>
<feature type="region of interest" description="Disordered" evidence="1">
    <location>
        <begin position="1"/>
        <end position="24"/>
    </location>
</feature>
<name>A0A0A9BUC8_ARUDO</name>
<organism evidence="2">
    <name type="scientific">Arundo donax</name>
    <name type="common">Giant reed</name>
    <name type="synonym">Donax arundinaceus</name>
    <dbReference type="NCBI Taxonomy" id="35708"/>
    <lineage>
        <taxon>Eukaryota</taxon>
        <taxon>Viridiplantae</taxon>
        <taxon>Streptophyta</taxon>
        <taxon>Embryophyta</taxon>
        <taxon>Tracheophyta</taxon>
        <taxon>Spermatophyta</taxon>
        <taxon>Magnoliopsida</taxon>
        <taxon>Liliopsida</taxon>
        <taxon>Poales</taxon>
        <taxon>Poaceae</taxon>
        <taxon>PACMAD clade</taxon>
        <taxon>Arundinoideae</taxon>
        <taxon>Arundineae</taxon>
        <taxon>Arundo</taxon>
    </lineage>
</organism>
<accession>A0A0A9BUC8</accession>
<reference evidence="2" key="2">
    <citation type="journal article" date="2015" name="Data Brief">
        <title>Shoot transcriptome of the giant reed, Arundo donax.</title>
        <authorList>
            <person name="Barrero R.A."/>
            <person name="Guerrero F.D."/>
            <person name="Moolhuijzen P."/>
            <person name="Goolsby J.A."/>
            <person name="Tidwell J."/>
            <person name="Bellgard S.E."/>
            <person name="Bellgard M.I."/>
        </authorList>
    </citation>
    <scope>NUCLEOTIDE SEQUENCE</scope>
    <source>
        <tissue evidence="2">Shoot tissue taken approximately 20 cm above the soil surface</tissue>
    </source>
</reference>
<proteinExistence type="predicted"/>
<sequence>MEPEKLSSPTSKSILRTGSWKALD</sequence>
<evidence type="ECO:0000313" key="2">
    <source>
        <dbReference type="EMBL" id="JAD65813.1"/>
    </source>
</evidence>
<evidence type="ECO:0000256" key="1">
    <source>
        <dbReference type="SAM" id="MobiDB-lite"/>
    </source>
</evidence>
<dbReference type="EMBL" id="GBRH01232082">
    <property type="protein sequence ID" value="JAD65813.1"/>
    <property type="molecule type" value="Transcribed_RNA"/>
</dbReference>